<name>D2RD57_ARCPA</name>
<dbReference type="EMBL" id="CP001857">
    <property type="protein sequence ID" value="ADB58051.1"/>
    <property type="molecule type" value="Genomic_DNA"/>
</dbReference>
<dbReference type="Proteomes" id="UP000001901">
    <property type="component" value="Chromosome"/>
</dbReference>
<dbReference type="EC" id="3.5.4.27" evidence="3 10"/>
<gene>
    <name evidence="10" type="primary">mch</name>
    <name evidence="11" type="ordered locus">Arcpr_0990</name>
</gene>
<dbReference type="AlphaFoldDB" id="D2RD57"/>
<dbReference type="InterPro" id="IPR003209">
    <property type="entry name" value="METHMP_CycHdrlase"/>
</dbReference>
<protein>
    <recommendedName>
        <fullName evidence="4 10">Methenyltetrahydromethanopterin cyclohydrolase</fullName>
        <ecNumber evidence="3 10">3.5.4.27</ecNumber>
    </recommendedName>
    <alternativeName>
        <fullName evidence="8 10">Methenyl-H4MPT cyclohydrolase</fullName>
    </alternativeName>
</protein>
<dbReference type="RefSeq" id="WP_012940387.1">
    <property type="nucleotide sequence ID" value="NC_013741.1"/>
</dbReference>
<dbReference type="KEGG" id="apo:Arcpr_0990"/>
<comment type="pathway">
    <text evidence="10">Metabolic intermediate metabolism; lactate oxidation.</text>
</comment>
<proteinExistence type="inferred from homology"/>
<reference evidence="11 12" key="1">
    <citation type="journal article" date="2010" name="Stand. Genomic Sci.">
        <title>Complete genome sequence of Archaeoglobus profundus type strain (AV18).</title>
        <authorList>
            <person name="von Jan M."/>
            <person name="Lapidus A."/>
            <person name="Del Rio T.G."/>
            <person name="Copeland A."/>
            <person name="Tice H."/>
            <person name="Cheng J.F."/>
            <person name="Lucas S."/>
            <person name="Chen F."/>
            <person name="Nolan M."/>
            <person name="Goodwin L."/>
            <person name="Han C."/>
            <person name="Pitluck S."/>
            <person name="Liolios K."/>
            <person name="Ivanova N."/>
            <person name="Mavromatis K."/>
            <person name="Ovchinnikova G."/>
            <person name="Chertkov O."/>
            <person name="Pati A."/>
            <person name="Chen A."/>
            <person name="Palaniappan K."/>
            <person name="Land M."/>
            <person name="Hauser L."/>
            <person name="Chang Y.J."/>
            <person name="Jeffries C.D."/>
            <person name="Saunders E."/>
            <person name="Brettin T."/>
            <person name="Detter J.C."/>
            <person name="Chain P."/>
            <person name="Eichinger K."/>
            <person name="Huber H."/>
            <person name="Spring S."/>
            <person name="Rohde M."/>
            <person name="Goker M."/>
            <person name="Wirth R."/>
            <person name="Woyke T."/>
            <person name="Bristow J."/>
            <person name="Eisen J.A."/>
            <person name="Markowitz V."/>
            <person name="Hugenholtz P."/>
            <person name="Kyrpides N.C."/>
            <person name="Klenk H.P."/>
        </authorList>
    </citation>
    <scope>NUCLEOTIDE SEQUENCE [LARGE SCALE GENOMIC DNA]</scope>
    <source>
        <strain evidence="12">DSM 5631 / JCM 9629 / NBRC 100127 / Av18</strain>
    </source>
</reference>
<organism evidence="11 12">
    <name type="scientific">Archaeoglobus profundus (strain DSM 5631 / JCM 9629 / NBRC 100127 / Av18)</name>
    <dbReference type="NCBI Taxonomy" id="572546"/>
    <lineage>
        <taxon>Archaea</taxon>
        <taxon>Methanobacteriati</taxon>
        <taxon>Methanobacteriota</taxon>
        <taxon>Archaeoglobi</taxon>
        <taxon>Archaeoglobales</taxon>
        <taxon>Archaeoglobaceae</taxon>
        <taxon>Archaeoglobus</taxon>
    </lineage>
</organism>
<keyword evidence="6 10" id="KW-0554">One-carbon metabolism</keyword>
<evidence type="ECO:0000256" key="2">
    <source>
        <dbReference type="ARBA" id="ARBA00006902"/>
    </source>
</evidence>
<evidence type="ECO:0000256" key="6">
    <source>
        <dbReference type="ARBA" id="ARBA00022563"/>
    </source>
</evidence>
<dbReference type="OrthoDB" id="105468at2157"/>
<comment type="similarity">
    <text evidence="2 10">Belongs to the MCH family.</text>
</comment>
<dbReference type="HAMAP" id="MF_00486">
    <property type="entry name" value="McH"/>
    <property type="match status" value="1"/>
</dbReference>
<dbReference type="STRING" id="572546.Arcpr_0990"/>
<evidence type="ECO:0000256" key="7">
    <source>
        <dbReference type="ARBA" id="ARBA00022801"/>
    </source>
</evidence>
<evidence type="ECO:0000256" key="8">
    <source>
        <dbReference type="ARBA" id="ARBA00030468"/>
    </source>
</evidence>
<keyword evidence="5 10" id="KW-0963">Cytoplasm</keyword>
<evidence type="ECO:0000256" key="1">
    <source>
        <dbReference type="ARBA" id="ARBA00004496"/>
    </source>
</evidence>
<evidence type="ECO:0000256" key="3">
    <source>
        <dbReference type="ARBA" id="ARBA00012765"/>
    </source>
</evidence>
<sequence length="302" mass="33409">MLSVNERAYQIVEDLMEFAEDYCVDVHELRNGATVVDCGVNARGSYDAGMFFIQISMGGLAGVNIQLEDIKDISIPFVYVYTDYPALACLGCQMAGWKIEVNGFKGYASGPARALALKPKKVFELLNYEDDTEYAVVTIEADRLPDEDVAEFIAYECDVDTSEVYMLVTKPNSLVGAIEIVGRVVEVALFKLNNLGFDVKMIRNAMGKCPIPPVCEKTSVIANDFIAYYGSVHIIADTYSDLFESVTFDKTAYYGKSFEEFGEDFYAIDPSAFSPAQLVVNAGDVTKVFGKKNPDSILRHFT</sequence>
<dbReference type="PaxDb" id="572546-Arcpr_0990"/>
<evidence type="ECO:0000256" key="10">
    <source>
        <dbReference type="HAMAP-Rule" id="MF_00486"/>
    </source>
</evidence>
<keyword evidence="12" id="KW-1185">Reference proteome</keyword>
<evidence type="ECO:0000313" key="12">
    <source>
        <dbReference type="Proteomes" id="UP000001901"/>
    </source>
</evidence>
<dbReference type="eggNOG" id="arCOG02675">
    <property type="taxonomic scope" value="Archaea"/>
</dbReference>
<dbReference type="GO" id="GO:0018759">
    <property type="term" value="F:methenyltetrahydromethanopterin cyclohydrolase activity"/>
    <property type="evidence" value="ECO:0007669"/>
    <property type="project" value="UniProtKB-UniRule"/>
</dbReference>
<dbReference type="Gene3D" id="3.10.340.11">
    <property type="entry name" value="Methenyltetrahydromethanopterin Cyclohydrolase, Chain A, domain 1"/>
    <property type="match status" value="1"/>
</dbReference>
<evidence type="ECO:0000256" key="4">
    <source>
        <dbReference type="ARBA" id="ARBA00020597"/>
    </source>
</evidence>
<keyword evidence="7 10" id="KW-0378">Hydrolase</keyword>
<evidence type="ECO:0000256" key="5">
    <source>
        <dbReference type="ARBA" id="ARBA00022490"/>
    </source>
</evidence>
<accession>D2RD57</accession>
<comment type="function">
    <text evidence="10">Catalyzes the hydrolysis of methenyl-H(4)MPT(+) to 5-formyl-H(4)MPT.</text>
</comment>
<dbReference type="NCBIfam" id="TIGR03120">
    <property type="entry name" value="one_C_mch"/>
    <property type="match status" value="1"/>
</dbReference>
<dbReference type="UniPathway" id="UPA00701"/>
<comment type="subcellular location">
    <subcellularLocation>
        <location evidence="1 10">Cytoplasm</location>
    </subcellularLocation>
</comment>
<dbReference type="GO" id="GO:0006089">
    <property type="term" value="P:lactate metabolic process"/>
    <property type="evidence" value="ECO:0007669"/>
    <property type="project" value="UniProtKB-UniRule"/>
</dbReference>
<dbReference type="Gene3D" id="3.30.1030.10">
    <property type="entry name" value="Methenyltetrahydromethanopterin Cyclohydrolase, Chain A, domain 2"/>
    <property type="match status" value="1"/>
</dbReference>
<dbReference type="HOGENOM" id="CLU_876031_0_0_2"/>
<comment type="catalytic activity">
    <reaction evidence="9 10">
        <text>5,10-methenyl-5,6,7,8-tetrahydromethanopterin + H2O = N(5)-formyl-5,6,7,8-tetrahydromethanopterin + H(+)</text>
        <dbReference type="Rhea" id="RHEA:19053"/>
        <dbReference type="ChEBI" id="CHEBI:15377"/>
        <dbReference type="ChEBI" id="CHEBI:15378"/>
        <dbReference type="ChEBI" id="CHEBI:58018"/>
        <dbReference type="ChEBI" id="CHEBI:58337"/>
        <dbReference type="EC" id="3.5.4.27"/>
    </reaction>
</comment>
<evidence type="ECO:0000313" key="11">
    <source>
        <dbReference type="EMBL" id="ADB58051.1"/>
    </source>
</evidence>
<dbReference type="GO" id="GO:0006730">
    <property type="term" value="P:one-carbon metabolic process"/>
    <property type="evidence" value="ECO:0007669"/>
    <property type="project" value="UniProtKB-UniRule"/>
</dbReference>
<dbReference type="GO" id="GO:0005737">
    <property type="term" value="C:cytoplasm"/>
    <property type="evidence" value="ECO:0007669"/>
    <property type="project" value="UniProtKB-SubCell"/>
</dbReference>
<dbReference type="GeneID" id="8739662"/>
<evidence type="ECO:0000256" key="9">
    <source>
        <dbReference type="ARBA" id="ARBA00048684"/>
    </source>
</evidence>
<dbReference type="SUPFAM" id="SSF56199">
    <property type="entry name" value="Methenyltetrahydromethanopterin cyclohydrolase"/>
    <property type="match status" value="1"/>
</dbReference>
<dbReference type="Pfam" id="PF02289">
    <property type="entry name" value="MCH"/>
    <property type="match status" value="1"/>
</dbReference>